<proteinExistence type="predicted"/>
<protein>
    <submittedName>
        <fullName evidence="2">Uncharacterized protein</fullName>
    </submittedName>
</protein>
<reference evidence="2 3" key="1">
    <citation type="submission" date="2019-05" db="EMBL/GenBank/DDBJ databases">
        <title>Another draft genome of Portunus trituberculatus and its Hox gene families provides insights of decapod evolution.</title>
        <authorList>
            <person name="Jeong J.-H."/>
            <person name="Song I."/>
            <person name="Kim S."/>
            <person name="Choi T."/>
            <person name="Kim D."/>
            <person name="Ryu S."/>
            <person name="Kim W."/>
        </authorList>
    </citation>
    <scope>NUCLEOTIDE SEQUENCE [LARGE SCALE GENOMIC DNA]</scope>
    <source>
        <tissue evidence="2">Muscle</tissue>
    </source>
</reference>
<gene>
    <name evidence="2" type="ORF">E2C01_095376</name>
</gene>
<dbReference type="AlphaFoldDB" id="A0A5B7JYJ5"/>
<sequence>MAALRTSFPSEQAHQGPLTSPTLPSTIPHKNSTNSHLFHIQGTYSPFPSFSLSLSLRRPPPEAPDALHPEPRTFTSRNYPVDADL</sequence>
<evidence type="ECO:0000313" key="2">
    <source>
        <dbReference type="EMBL" id="MPC99929.1"/>
    </source>
</evidence>
<dbReference type="Proteomes" id="UP000324222">
    <property type="component" value="Unassembled WGS sequence"/>
</dbReference>
<name>A0A5B7JYJ5_PORTR</name>
<dbReference type="EMBL" id="VSRR010120568">
    <property type="protein sequence ID" value="MPC99929.1"/>
    <property type="molecule type" value="Genomic_DNA"/>
</dbReference>
<evidence type="ECO:0000313" key="3">
    <source>
        <dbReference type="Proteomes" id="UP000324222"/>
    </source>
</evidence>
<comment type="caution">
    <text evidence="2">The sequence shown here is derived from an EMBL/GenBank/DDBJ whole genome shotgun (WGS) entry which is preliminary data.</text>
</comment>
<feature type="region of interest" description="Disordered" evidence="1">
    <location>
        <begin position="1"/>
        <end position="38"/>
    </location>
</feature>
<keyword evidence="3" id="KW-1185">Reference proteome</keyword>
<feature type="compositionally biased region" description="Low complexity" evidence="1">
    <location>
        <begin position="17"/>
        <end position="26"/>
    </location>
</feature>
<accession>A0A5B7JYJ5</accession>
<evidence type="ECO:0000256" key="1">
    <source>
        <dbReference type="SAM" id="MobiDB-lite"/>
    </source>
</evidence>
<organism evidence="2 3">
    <name type="scientific">Portunus trituberculatus</name>
    <name type="common">Swimming crab</name>
    <name type="synonym">Neptunus trituberculatus</name>
    <dbReference type="NCBI Taxonomy" id="210409"/>
    <lineage>
        <taxon>Eukaryota</taxon>
        <taxon>Metazoa</taxon>
        <taxon>Ecdysozoa</taxon>
        <taxon>Arthropoda</taxon>
        <taxon>Crustacea</taxon>
        <taxon>Multicrustacea</taxon>
        <taxon>Malacostraca</taxon>
        <taxon>Eumalacostraca</taxon>
        <taxon>Eucarida</taxon>
        <taxon>Decapoda</taxon>
        <taxon>Pleocyemata</taxon>
        <taxon>Brachyura</taxon>
        <taxon>Eubrachyura</taxon>
        <taxon>Portunoidea</taxon>
        <taxon>Portunidae</taxon>
        <taxon>Portuninae</taxon>
        <taxon>Portunus</taxon>
    </lineage>
</organism>
<feature type="region of interest" description="Disordered" evidence="1">
    <location>
        <begin position="51"/>
        <end position="85"/>
    </location>
</feature>